<name>A0A5E4BTA7_MARMO</name>
<proteinExistence type="predicted"/>
<feature type="region of interest" description="Disordered" evidence="1">
    <location>
        <begin position="38"/>
        <end position="59"/>
    </location>
</feature>
<sequence>VRLPWGDGGQLSHWNAQATFGLKDDPLTQCPGAATLEHNGTHRQQEPELGFWSTTQLNR</sequence>
<protein>
    <submittedName>
        <fullName evidence="2">Uncharacterized protein</fullName>
    </submittedName>
</protein>
<dbReference type="Proteomes" id="UP000335636">
    <property type="component" value="Unassembled WGS sequence"/>
</dbReference>
<gene>
    <name evidence="2" type="ORF">MONAX_5E022142</name>
</gene>
<evidence type="ECO:0000313" key="2">
    <source>
        <dbReference type="EMBL" id="VTJ72735.1"/>
    </source>
</evidence>
<accession>A0A5E4BTA7</accession>
<dbReference type="EMBL" id="CABDUW010000638">
    <property type="protein sequence ID" value="VTJ72735.1"/>
    <property type="molecule type" value="Genomic_DNA"/>
</dbReference>
<feature type="non-terminal residue" evidence="2">
    <location>
        <position position="1"/>
    </location>
</feature>
<dbReference type="AlphaFoldDB" id="A0A5E4BTA7"/>
<organism evidence="2 3">
    <name type="scientific">Marmota monax</name>
    <name type="common">Woodchuck</name>
    <dbReference type="NCBI Taxonomy" id="9995"/>
    <lineage>
        <taxon>Eukaryota</taxon>
        <taxon>Metazoa</taxon>
        <taxon>Chordata</taxon>
        <taxon>Craniata</taxon>
        <taxon>Vertebrata</taxon>
        <taxon>Euteleostomi</taxon>
        <taxon>Mammalia</taxon>
        <taxon>Eutheria</taxon>
        <taxon>Euarchontoglires</taxon>
        <taxon>Glires</taxon>
        <taxon>Rodentia</taxon>
        <taxon>Sciuromorpha</taxon>
        <taxon>Sciuridae</taxon>
        <taxon>Xerinae</taxon>
        <taxon>Marmotini</taxon>
        <taxon>Marmota</taxon>
    </lineage>
</organism>
<keyword evidence="3" id="KW-1185">Reference proteome</keyword>
<reference evidence="2" key="1">
    <citation type="submission" date="2019-04" db="EMBL/GenBank/DDBJ databases">
        <authorList>
            <person name="Alioto T."/>
            <person name="Alioto T."/>
        </authorList>
    </citation>
    <scope>NUCLEOTIDE SEQUENCE [LARGE SCALE GENOMIC DNA]</scope>
</reference>
<comment type="caution">
    <text evidence="2">The sequence shown here is derived from an EMBL/GenBank/DDBJ whole genome shotgun (WGS) entry which is preliminary data.</text>
</comment>
<evidence type="ECO:0000313" key="3">
    <source>
        <dbReference type="Proteomes" id="UP000335636"/>
    </source>
</evidence>
<evidence type="ECO:0000256" key="1">
    <source>
        <dbReference type="SAM" id="MobiDB-lite"/>
    </source>
</evidence>